<evidence type="ECO:0000256" key="8">
    <source>
        <dbReference type="SAM" id="Phobius"/>
    </source>
</evidence>
<dbReference type="InterPro" id="IPR026032">
    <property type="entry name" value="HcaT-like"/>
</dbReference>
<feature type="transmembrane region" description="Helical" evidence="8">
    <location>
        <begin position="42"/>
        <end position="59"/>
    </location>
</feature>
<feature type="transmembrane region" description="Helical" evidence="8">
    <location>
        <begin position="210"/>
        <end position="233"/>
    </location>
</feature>
<sequence length="394" mass="42674">MLTPERRTTTFYFTYFMGPGAAVMFLPIWLSEKGISPEQIGIINALPVFAILALNLIVGRIADRAKDWRQAIVIGALIGGIVPIGLFWVNEFWGILLFWTLASVPTGVTGPVLDAATMRLTRRNGSDFGAIRAWGTVGYMLFNGLTGYLVAWYGSAVFVPLFVGLTLLRALAALQLPPFRAPAEQPTLAAVAPAPASGGLDRLRPILQPWFLLPLIGFCFIYAAHYIFNSFAALVWKAQGIGEEIIGPLIALGSASEALMMFAWRRFGGRISARQLMLLAAVAGLLRWAAMAIEPSVPVLFALQMSHGVTFALGYLGCVHFIANWTSEDIAAETQSLFTVGQQLMSVITVIGFGVLIPFYGAQSFFASAALALVGGAFVWLSIRMKPPKDDLPR</sequence>
<keyword evidence="5 8" id="KW-0812">Transmembrane</keyword>
<feature type="transmembrane region" description="Helical" evidence="8">
    <location>
        <begin position="337"/>
        <end position="359"/>
    </location>
</feature>
<feature type="transmembrane region" description="Helical" evidence="8">
    <location>
        <begin position="12"/>
        <end position="30"/>
    </location>
</feature>
<feature type="transmembrane region" description="Helical" evidence="8">
    <location>
        <begin position="95"/>
        <end position="116"/>
    </location>
</feature>
<evidence type="ECO:0000259" key="9">
    <source>
        <dbReference type="Pfam" id="PF12832"/>
    </source>
</evidence>
<dbReference type="InterPro" id="IPR036259">
    <property type="entry name" value="MFS_trans_sf"/>
</dbReference>
<dbReference type="PANTHER" id="PTHR23522">
    <property type="entry name" value="BLL5896 PROTEIN"/>
    <property type="match status" value="1"/>
</dbReference>
<comment type="caution">
    <text evidence="10">The sequence shown here is derived from an EMBL/GenBank/DDBJ whole genome shotgun (WGS) entry which is preliminary data.</text>
</comment>
<dbReference type="NCBIfam" id="NF037955">
    <property type="entry name" value="mfs"/>
    <property type="match status" value="1"/>
</dbReference>
<protein>
    <submittedName>
        <fullName evidence="10">MFS transporter</fullName>
    </submittedName>
</protein>
<evidence type="ECO:0000256" key="6">
    <source>
        <dbReference type="ARBA" id="ARBA00022989"/>
    </source>
</evidence>
<feature type="transmembrane region" description="Helical" evidence="8">
    <location>
        <begin position="305"/>
        <end position="325"/>
    </location>
</feature>
<gene>
    <name evidence="10" type="ORF">ACFSX5_02185</name>
</gene>
<feature type="transmembrane region" description="Helical" evidence="8">
    <location>
        <begin position="276"/>
        <end position="293"/>
    </location>
</feature>
<dbReference type="Proteomes" id="UP001597521">
    <property type="component" value="Unassembled WGS sequence"/>
</dbReference>
<keyword evidence="7 8" id="KW-0472">Membrane</keyword>
<dbReference type="Gene3D" id="1.20.1250.20">
    <property type="entry name" value="MFS general substrate transporter like domains"/>
    <property type="match status" value="2"/>
</dbReference>
<feature type="transmembrane region" description="Helical" evidence="8">
    <location>
        <begin position="71"/>
        <end position="89"/>
    </location>
</feature>
<accession>A0ABW5QGZ0</accession>
<proteinExistence type="predicted"/>
<evidence type="ECO:0000256" key="1">
    <source>
        <dbReference type="ARBA" id="ARBA00004429"/>
    </source>
</evidence>
<feature type="transmembrane region" description="Helical" evidence="8">
    <location>
        <begin position="365"/>
        <end position="383"/>
    </location>
</feature>
<evidence type="ECO:0000256" key="5">
    <source>
        <dbReference type="ARBA" id="ARBA00022692"/>
    </source>
</evidence>
<keyword evidence="3" id="KW-1003">Cell membrane</keyword>
<dbReference type="SUPFAM" id="SSF103473">
    <property type="entry name" value="MFS general substrate transporter"/>
    <property type="match status" value="1"/>
</dbReference>
<organism evidence="10 11">
    <name type="scientific">Devosia albogilva</name>
    <dbReference type="NCBI Taxonomy" id="429726"/>
    <lineage>
        <taxon>Bacteria</taxon>
        <taxon>Pseudomonadati</taxon>
        <taxon>Pseudomonadota</taxon>
        <taxon>Alphaproteobacteria</taxon>
        <taxon>Hyphomicrobiales</taxon>
        <taxon>Devosiaceae</taxon>
        <taxon>Devosia</taxon>
    </lineage>
</organism>
<evidence type="ECO:0000313" key="10">
    <source>
        <dbReference type="EMBL" id="MFD2646599.1"/>
    </source>
</evidence>
<dbReference type="EMBL" id="JBHUNP010000001">
    <property type="protein sequence ID" value="MFD2646599.1"/>
    <property type="molecule type" value="Genomic_DNA"/>
</dbReference>
<comment type="subcellular location">
    <subcellularLocation>
        <location evidence="1">Cell inner membrane</location>
        <topology evidence="1">Multi-pass membrane protein</topology>
    </subcellularLocation>
</comment>
<evidence type="ECO:0000256" key="7">
    <source>
        <dbReference type="ARBA" id="ARBA00023136"/>
    </source>
</evidence>
<evidence type="ECO:0000256" key="3">
    <source>
        <dbReference type="ARBA" id="ARBA00022475"/>
    </source>
</evidence>
<evidence type="ECO:0000256" key="4">
    <source>
        <dbReference type="ARBA" id="ARBA00022519"/>
    </source>
</evidence>
<name>A0ABW5QGZ0_9HYPH</name>
<reference evidence="11" key="1">
    <citation type="journal article" date="2019" name="Int. J. Syst. Evol. Microbiol.">
        <title>The Global Catalogue of Microorganisms (GCM) 10K type strain sequencing project: providing services to taxonomists for standard genome sequencing and annotation.</title>
        <authorList>
            <consortium name="The Broad Institute Genomics Platform"/>
            <consortium name="The Broad Institute Genome Sequencing Center for Infectious Disease"/>
            <person name="Wu L."/>
            <person name="Ma J."/>
        </authorList>
    </citation>
    <scope>NUCLEOTIDE SEQUENCE [LARGE SCALE GENOMIC DNA]</scope>
    <source>
        <strain evidence="11">CCM 7427</strain>
    </source>
</reference>
<dbReference type="PANTHER" id="PTHR23522:SF10">
    <property type="entry name" value="3-PHENYLPROPIONIC ACID TRANSPORTER-RELATED"/>
    <property type="match status" value="1"/>
</dbReference>
<feature type="domain" description="Major facilitator superfamily associated" evidence="9">
    <location>
        <begin position="9"/>
        <end position="339"/>
    </location>
</feature>
<keyword evidence="11" id="KW-1185">Reference proteome</keyword>
<dbReference type="RefSeq" id="WP_386835559.1">
    <property type="nucleotide sequence ID" value="NZ_JBHUNP010000001.1"/>
</dbReference>
<evidence type="ECO:0000313" key="11">
    <source>
        <dbReference type="Proteomes" id="UP001597521"/>
    </source>
</evidence>
<keyword evidence="6 8" id="KW-1133">Transmembrane helix</keyword>
<dbReference type="PIRSF" id="PIRSF004925">
    <property type="entry name" value="HcaT"/>
    <property type="match status" value="1"/>
</dbReference>
<keyword evidence="4" id="KW-0997">Cell inner membrane</keyword>
<keyword evidence="2" id="KW-0813">Transport</keyword>
<evidence type="ECO:0000256" key="2">
    <source>
        <dbReference type="ARBA" id="ARBA00022448"/>
    </source>
</evidence>
<dbReference type="InterPro" id="IPR024989">
    <property type="entry name" value="MFS_assoc_dom"/>
</dbReference>
<dbReference type="Pfam" id="PF12832">
    <property type="entry name" value="MFS_1_like"/>
    <property type="match status" value="1"/>
</dbReference>